<evidence type="ECO:0000313" key="8">
    <source>
        <dbReference type="Proteomes" id="UP000294662"/>
    </source>
</evidence>
<evidence type="ECO:0000259" key="6">
    <source>
        <dbReference type="PROSITE" id="PS50110"/>
    </source>
</evidence>
<dbReference type="OrthoDB" id="9796100at2"/>
<dbReference type="InterPro" id="IPR036890">
    <property type="entry name" value="HATPase_C_sf"/>
</dbReference>
<evidence type="ECO:0000256" key="4">
    <source>
        <dbReference type="SAM" id="Coils"/>
    </source>
</evidence>
<evidence type="ECO:0000256" key="3">
    <source>
        <dbReference type="PROSITE-ProRule" id="PRU00169"/>
    </source>
</evidence>
<dbReference type="InterPro" id="IPR035965">
    <property type="entry name" value="PAS-like_dom_sf"/>
</dbReference>
<dbReference type="EMBL" id="SMFP01000011">
    <property type="protein sequence ID" value="TDE36047.1"/>
    <property type="molecule type" value="Genomic_DNA"/>
</dbReference>
<dbReference type="AlphaFoldDB" id="A0A4R5ENA2"/>
<accession>A0A4R5ENA2</accession>
<dbReference type="PANTHER" id="PTHR43065:SF42">
    <property type="entry name" value="TWO-COMPONENT SENSOR PPRA"/>
    <property type="match status" value="1"/>
</dbReference>
<dbReference type="Pfam" id="PF12860">
    <property type="entry name" value="PAS_7"/>
    <property type="match status" value="1"/>
</dbReference>
<dbReference type="EC" id="2.7.13.3" evidence="2"/>
<dbReference type="PROSITE" id="PS50109">
    <property type="entry name" value="HIS_KIN"/>
    <property type="match status" value="1"/>
</dbReference>
<feature type="domain" description="Histidine kinase" evidence="5">
    <location>
        <begin position="304"/>
        <end position="510"/>
    </location>
</feature>
<dbReference type="InterPro" id="IPR011006">
    <property type="entry name" value="CheY-like_superfamily"/>
</dbReference>
<name>A0A4R5ENA2_9RHOB</name>
<dbReference type="Gene3D" id="3.30.565.10">
    <property type="entry name" value="Histidine kinase-like ATPase, C-terminal domain"/>
    <property type="match status" value="1"/>
</dbReference>
<dbReference type="SUPFAM" id="SSF55785">
    <property type="entry name" value="PYP-like sensor domain (PAS domain)"/>
    <property type="match status" value="1"/>
</dbReference>
<protein>
    <recommendedName>
        <fullName evidence="2">histidine kinase</fullName>
        <ecNumber evidence="2">2.7.13.3</ecNumber>
    </recommendedName>
</protein>
<dbReference type="SMART" id="SM00387">
    <property type="entry name" value="HATPase_c"/>
    <property type="match status" value="1"/>
</dbReference>
<dbReference type="GO" id="GO:0000155">
    <property type="term" value="F:phosphorelay sensor kinase activity"/>
    <property type="evidence" value="ECO:0007669"/>
    <property type="project" value="InterPro"/>
</dbReference>
<keyword evidence="4" id="KW-0175">Coiled coil</keyword>
<dbReference type="Gene3D" id="1.10.287.130">
    <property type="match status" value="1"/>
</dbReference>
<dbReference type="PANTHER" id="PTHR43065">
    <property type="entry name" value="SENSOR HISTIDINE KINASE"/>
    <property type="match status" value="1"/>
</dbReference>
<gene>
    <name evidence="7" type="ORF">E1B25_16330</name>
</gene>
<dbReference type="Gene3D" id="3.40.50.2300">
    <property type="match status" value="1"/>
</dbReference>
<reference evidence="7 8" key="1">
    <citation type="submission" date="2019-03" db="EMBL/GenBank/DDBJ databases">
        <authorList>
            <person name="Zhang S."/>
        </authorList>
    </citation>
    <scope>NUCLEOTIDE SEQUENCE [LARGE SCALE GENOMIC DNA]</scope>
    <source>
        <strain evidence="7 8">S4J41</strain>
    </source>
</reference>
<dbReference type="InterPro" id="IPR005467">
    <property type="entry name" value="His_kinase_dom"/>
</dbReference>
<dbReference type="InterPro" id="IPR013656">
    <property type="entry name" value="PAS_4"/>
</dbReference>
<dbReference type="SUPFAM" id="SSF47384">
    <property type="entry name" value="Homodimeric domain of signal transducing histidine kinase"/>
    <property type="match status" value="1"/>
</dbReference>
<dbReference type="InterPro" id="IPR004358">
    <property type="entry name" value="Sig_transdc_His_kin-like_C"/>
</dbReference>
<dbReference type="Gene3D" id="3.30.450.20">
    <property type="entry name" value="PAS domain"/>
    <property type="match status" value="1"/>
</dbReference>
<keyword evidence="3" id="KW-0597">Phosphoprotein</keyword>
<dbReference type="Pfam" id="PF02518">
    <property type="entry name" value="HATPase_c"/>
    <property type="match status" value="1"/>
</dbReference>
<dbReference type="Pfam" id="PF08448">
    <property type="entry name" value="PAS_4"/>
    <property type="match status" value="1"/>
</dbReference>
<evidence type="ECO:0000259" key="5">
    <source>
        <dbReference type="PROSITE" id="PS50109"/>
    </source>
</evidence>
<dbReference type="SUPFAM" id="SSF55874">
    <property type="entry name" value="ATPase domain of HSP90 chaperone/DNA topoisomerase II/histidine kinase"/>
    <property type="match status" value="1"/>
</dbReference>
<feature type="domain" description="Response regulatory" evidence="6">
    <location>
        <begin position="518"/>
        <end position="631"/>
    </location>
</feature>
<dbReference type="Proteomes" id="UP000294662">
    <property type="component" value="Unassembled WGS sequence"/>
</dbReference>
<dbReference type="InterPro" id="IPR003594">
    <property type="entry name" value="HATPase_dom"/>
</dbReference>
<organism evidence="7 8">
    <name type="scientific">Antarcticimicrobium sediminis</name>
    <dbReference type="NCBI Taxonomy" id="2546227"/>
    <lineage>
        <taxon>Bacteria</taxon>
        <taxon>Pseudomonadati</taxon>
        <taxon>Pseudomonadota</taxon>
        <taxon>Alphaproteobacteria</taxon>
        <taxon>Rhodobacterales</taxon>
        <taxon>Paracoccaceae</taxon>
        <taxon>Antarcticimicrobium</taxon>
    </lineage>
</organism>
<dbReference type="PROSITE" id="PS50110">
    <property type="entry name" value="RESPONSE_REGULATORY"/>
    <property type="match status" value="1"/>
</dbReference>
<comment type="catalytic activity">
    <reaction evidence="1">
        <text>ATP + protein L-histidine = ADP + protein N-phospho-L-histidine.</text>
        <dbReference type="EC" id="2.7.13.3"/>
    </reaction>
</comment>
<dbReference type="InterPro" id="IPR036097">
    <property type="entry name" value="HisK_dim/P_sf"/>
</dbReference>
<dbReference type="Pfam" id="PF00072">
    <property type="entry name" value="Response_reg"/>
    <property type="match status" value="1"/>
</dbReference>
<dbReference type="InterPro" id="IPR001789">
    <property type="entry name" value="Sig_transdc_resp-reg_receiver"/>
</dbReference>
<dbReference type="PRINTS" id="PR00344">
    <property type="entry name" value="BCTRLSENSOR"/>
</dbReference>
<evidence type="ECO:0000313" key="7">
    <source>
        <dbReference type="EMBL" id="TDE36047.1"/>
    </source>
</evidence>
<feature type="modified residue" description="4-aspartylphosphate" evidence="3">
    <location>
        <position position="568"/>
    </location>
</feature>
<comment type="caution">
    <text evidence="7">The sequence shown here is derived from an EMBL/GenBank/DDBJ whole genome shotgun (WGS) entry which is preliminary data.</text>
</comment>
<keyword evidence="8" id="KW-1185">Reference proteome</keyword>
<dbReference type="SUPFAM" id="SSF52172">
    <property type="entry name" value="CheY-like"/>
    <property type="match status" value="1"/>
</dbReference>
<evidence type="ECO:0000256" key="2">
    <source>
        <dbReference type="ARBA" id="ARBA00012438"/>
    </source>
</evidence>
<evidence type="ECO:0000256" key="1">
    <source>
        <dbReference type="ARBA" id="ARBA00000085"/>
    </source>
</evidence>
<dbReference type="SMART" id="SM00448">
    <property type="entry name" value="REC"/>
    <property type="match status" value="1"/>
</dbReference>
<feature type="coiled-coil region" evidence="4">
    <location>
        <begin position="148"/>
        <end position="178"/>
    </location>
</feature>
<proteinExistence type="predicted"/>
<sequence>MSETDQQIRAMTNAGLNLIAQALTIYDRELRLAVSNSRFQEMFDLPDWLVTPGARFDDTIRYLVETGEYGDVTDIEAFIAQKVEQARAFEPHYMERPRANGRMISVEGSPLPQGGWVTVYTDISRAKRSEALLRTRSEALSDQLLTHAEELSATNRELAATITALEETKRQLTAMEARTRLTTEMMPAHIAHVDSNGCYTYSNRRLSTVLPGSPSDIVGMPMPEALGASSFAKVAPHLTAAYGGRSPVFEFTEDRDSRRIRVAMTPDGEGGVYLMSMDVTQETQARSALQQTRRRALAAQMTSGLAHDFSNLLTIILGMQGKLAKTDLPPEAQELVAATQATARRGGRLLSRIADMTGKRRLRLQATDLHALLEDLTILATPSLPRGVGLSLLDHTPDGPVMMDPGMFQDALLNLVLNARDACGASGQITVSAHAVGQIWIEVVVSDTGPGFSPEALERALNPFFTTKGGEGSGLGLPMVYDMVKLGGGDLRLANTPSGASVTMRLPYRAAPTVAGGLALLVEDSDDLREAVRDMLVTLGHTVIEAASVDEACALLADLEDIRLVLSDIRLQGSATGLDLLDRTEGSGLPCILMTSLPPSDPLHRAALARAPVLRKPFTPRQLAALTRLESIA</sequence>